<accession>A0A212C291</accession>
<reference evidence="7 8" key="1">
    <citation type="journal article" date="2018" name="Mol. Genet. Genomics">
        <title>The red deer Cervus elaphus genome CerEla1.0: sequencing, annotating, genes, and chromosomes.</title>
        <authorList>
            <person name="Bana N.A."/>
            <person name="Nyiri A."/>
            <person name="Nagy J."/>
            <person name="Frank K."/>
            <person name="Nagy T."/>
            <person name="Steger V."/>
            <person name="Schiller M."/>
            <person name="Lakatos P."/>
            <person name="Sugar L."/>
            <person name="Horn P."/>
            <person name="Barta E."/>
            <person name="Orosz L."/>
        </authorList>
    </citation>
    <scope>NUCLEOTIDE SEQUENCE [LARGE SCALE GENOMIC DNA]</scope>
    <source>
        <strain evidence="7">Hungarian</strain>
    </source>
</reference>
<dbReference type="InterPro" id="IPR050332">
    <property type="entry name" value="GPCR_2"/>
</dbReference>
<keyword evidence="4 5" id="KW-0472">Membrane</keyword>
<comment type="caution">
    <text evidence="7">The sequence shown here is derived from an EMBL/GenBank/DDBJ whole genome shotgun (WGS) entry which is preliminary data.</text>
</comment>
<evidence type="ECO:0000313" key="8">
    <source>
        <dbReference type="Proteomes" id="UP000242450"/>
    </source>
</evidence>
<dbReference type="InterPro" id="IPR017981">
    <property type="entry name" value="GPCR_2-like_7TM"/>
</dbReference>
<keyword evidence="8" id="KW-1185">Reference proteome</keyword>
<dbReference type="GO" id="GO:0007166">
    <property type="term" value="P:cell surface receptor signaling pathway"/>
    <property type="evidence" value="ECO:0007669"/>
    <property type="project" value="InterPro"/>
</dbReference>
<dbReference type="EMBL" id="MKHE01000033">
    <property type="protein sequence ID" value="OWK00106.1"/>
    <property type="molecule type" value="Genomic_DNA"/>
</dbReference>
<dbReference type="Gene3D" id="1.20.1070.10">
    <property type="entry name" value="Rhodopsin 7-helix transmembrane proteins"/>
    <property type="match status" value="1"/>
</dbReference>
<dbReference type="GO" id="GO:0007188">
    <property type="term" value="P:adenylate cyclase-modulating G protein-coupled receptor signaling pathway"/>
    <property type="evidence" value="ECO:0007669"/>
    <property type="project" value="TreeGrafter"/>
</dbReference>
<dbReference type="GO" id="GO:0015055">
    <property type="term" value="F:secretin receptor activity"/>
    <property type="evidence" value="ECO:0007669"/>
    <property type="project" value="TreeGrafter"/>
</dbReference>
<organism evidence="7 8">
    <name type="scientific">Cervus elaphus hippelaphus</name>
    <name type="common">European red deer</name>
    <dbReference type="NCBI Taxonomy" id="46360"/>
    <lineage>
        <taxon>Eukaryota</taxon>
        <taxon>Metazoa</taxon>
        <taxon>Chordata</taxon>
        <taxon>Craniata</taxon>
        <taxon>Vertebrata</taxon>
        <taxon>Euteleostomi</taxon>
        <taxon>Mammalia</taxon>
        <taxon>Eutheria</taxon>
        <taxon>Laurasiatheria</taxon>
        <taxon>Artiodactyla</taxon>
        <taxon>Ruminantia</taxon>
        <taxon>Pecora</taxon>
        <taxon>Cervidae</taxon>
        <taxon>Cervinae</taxon>
        <taxon>Cervus</taxon>
    </lineage>
</organism>
<sequence>MYTVGYSSSLVMLLVALSVLCAFRRLHCTRNYIHMHLFVSFILRALSNFIKDAVLFSSDDATHCDAHR</sequence>
<dbReference type="GO" id="GO:0008528">
    <property type="term" value="F:G protein-coupled peptide receptor activity"/>
    <property type="evidence" value="ECO:0007669"/>
    <property type="project" value="TreeGrafter"/>
</dbReference>
<keyword evidence="3 5" id="KW-1133">Transmembrane helix</keyword>
<evidence type="ECO:0000256" key="2">
    <source>
        <dbReference type="ARBA" id="ARBA00022692"/>
    </source>
</evidence>
<dbReference type="GO" id="GO:0005886">
    <property type="term" value="C:plasma membrane"/>
    <property type="evidence" value="ECO:0007669"/>
    <property type="project" value="TreeGrafter"/>
</dbReference>
<dbReference type="PANTHER" id="PTHR45620:SF13">
    <property type="entry name" value="SECRETIN RECEPTOR"/>
    <property type="match status" value="1"/>
</dbReference>
<feature type="domain" description="G-protein coupled receptors family 2 profile 2" evidence="6">
    <location>
        <begin position="1"/>
        <end position="68"/>
    </location>
</feature>
<evidence type="ECO:0000256" key="3">
    <source>
        <dbReference type="ARBA" id="ARBA00022989"/>
    </source>
</evidence>
<dbReference type="Pfam" id="PF00002">
    <property type="entry name" value="7tm_2"/>
    <property type="match status" value="1"/>
</dbReference>
<evidence type="ECO:0000313" key="7">
    <source>
        <dbReference type="EMBL" id="OWK00106.1"/>
    </source>
</evidence>
<feature type="non-terminal residue" evidence="7">
    <location>
        <position position="68"/>
    </location>
</feature>
<evidence type="ECO:0000256" key="4">
    <source>
        <dbReference type="ARBA" id="ARBA00023136"/>
    </source>
</evidence>
<proteinExistence type="predicted"/>
<dbReference type="PANTHER" id="PTHR45620">
    <property type="entry name" value="PDF RECEPTOR-LIKE PROTEIN-RELATED"/>
    <property type="match status" value="1"/>
</dbReference>
<dbReference type="OrthoDB" id="9676824at2759"/>
<evidence type="ECO:0000256" key="5">
    <source>
        <dbReference type="SAM" id="Phobius"/>
    </source>
</evidence>
<dbReference type="InterPro" id="IPR000832">
    <property type="entry name" value="GPCR_2_secretin-like"/>
</dbReference>
<dbReference type="GO" id="GO:0017046">
    <property type="term" value="F:peptide hormone binding"/>
    <property type="evidence" value="ECO:0007669"/>
    <property type="project" value="TreeGrafter"/>
</dbReference>
<dbReference type="AlphaFoldDB" id="A0A212C291"/>
<feature type="transmembrane region" description="Helical" evidence="5">
    <location>
        <begin position="6"/>
        <end position="23"/>
    </location>
</feature>
<dbReference type="PROSITE" id="PS50261">
    <property type="entry name" value="G_PROTEIN_RECEP_F2_4"/>
    <property type="match status" value="1"/>
</dbReference>
<gene>
    <name evidence="7" type="ORF">Celaphus_00015949</name>
</gene>
<keyword evidence="2 5" id="KW-0812">Transmembrane</keyword>
<comment type="subcellular location">
    <subcellularLocation>
        <location evidence="1">Membrane</location>
        <topology evidence="1">Multi-pass membrane protein</topology>
    </subcellularLocation>
</comment>
<evidence type="ECO:0000259" key="6">
    <source>
        <dbReference type="PROSITE" id="PS50261"/>
    </source>
</evidence>
<dbReference type="Proteomes" id="UP000242450">
    <property type="component" value="Chromosome 33"/>
</dbReference>
<protein>
    <submittedName>
        <fullName evidence="7">SCTR</fullName>
    </submittedName>
</protein>
<evidence type="ECO:0000256" key="1">
    <source>
        <dbReference type="ARBA" id="ARBA00004141"/>
    </source>
</evidence>
<name>A0A212C291_CEREH</name>